<dbReference type="Pfam" id="PF14289">
    <property type="entry name" value="DUF4369"/>
    <property type="match status" value="1"/>
</dbReference>
<dbReference type="EMBL" id="AAYH02000040">
    <property type="protein sequence ID" value="EDO54900.1"/>
    <property type="molecule type" value="Genomic_DNA"/>
</dbReference>
<dbReference type="Proteomes" id="UP000004110">
    <property type="component" value="Unassembled WGS sequence"/>
</dbReference>
<dbReference type="InterPro" id="IPR025380">
    <property type="entry name" value="DUF4369"/>
</dbReference>
<evidence type="ECO:0000259" key="2">
    <source>
        <dbReference type="Pfam" id="PF14289"/>
    </source>
</evidence>
<dbReference type="AlphaFoldDB" id="A0ABC9NDT3"/>
<keyword evidence="1" id="KW-0175">Coiled coil</keyword>
<keyword evidence="4" id="KW-1185">Reference proteome</keyword>
<accession>A0ABC9NDT3</accession>
<reference evidence="3" key="1">
    <citation type="submission" date="2007-06" db="EMBL/GenBank/DDBJ databases">
        <authorList>
            <person name="Fulton L."/>
            <person name="Clifton S."/>
            <person name="Fulton B."/>
            <person name="Xu J."/>
            <person name="Minx P."/>
            <person name="Pepin K.H."/>
            <person name="Johnson M."/>
            <person name="Thiruvilangam P."/>
            <person name="Bhonagiri V."/>
            <person name="Nash W.E."/>
            <person name="Mardis E.R."/>
            <person name="Wilson R.K."/>
        </authorList>
    </citation>
    <scope>NUCLEOTIDE SEQUENCE [LARGE SCALE GENOMIC DNA]</scope>
    <source>
        <strain evidence="3">ATCC 8492</strain>
    </source>
</reference>
<sequence length="294" mass="33606">MYIFSIFMIYNCAKIRKPNEKSFLSIRFIRNINTFAGCNSKIVSCMIRMSVNRILPFLLLLVLFTSCNRKYKIEGSSSVTSLDGKMLFLKTLRDGQWVNVDSAEVIHGHFKMKGRADSVMMVTLYMDHEGIMPLVLEDGKIVVSISNTQLIAKGTPLNDKLYEFIDKRNSLEVKIEELERKEARMVLDGANLDDVHGQLAKEGEALVKEMNDYVRQFIVDNFENVLGPSVFMMMCSTLPYPVMTPQIEDIMRTAPLSFKENTLVKDFLTKAKENMQLIEEQKRMKQNASVGGQK</sequence>
<proteinExistence type="predicted"/>
<comment type="caution">
    <text evidence="3">The sequence shown here is derived from an EMBL/GenBank/DDBJ whole genome shotgun (WGS) entry which is preliminary data.</text>
</comment>
<protein>
    <recommendedName>
        <fullName evidence="2">DUF4369 domain-containing protein</fullName>
    </recommendedName>
</protein>
<feature type="coiled-coil region" evidence="1">
    <location>
        <begin position="161"/>
        <end position="188"/>
    </location>
</feature>
<evidence type="ECO:0000313" key="3">
    <source>
        <dbReference type="EMBL" id="EDO54900.1"/>
    </source>
</evidence>
<feature type="domain" description="DUF4369" evidence="2">
    <location>
        <begin position="71"/>
        <end position="161"/>
    </location>
</feature>
<organism evidence="3 4">
    <name type="scientific">Bacteroides uniformis (strain ATCC 8492 / DSM 6597 / CCUG 4942 / CIP 103695 / JCM 5828 / KCTC 5204 / NCTC 13054 / VPI 0061)</name>
    <dbReference type="NCBI Taxonomy" id="411479"/>
    <lineage>
        <taxon>Bacteria</taxon>
        <taxon>Pseudomonadati</taxon>
        <taxon>Bacteroidota</taxon>
        <taxon>Bacteroidia</taxon>
        <taxon>Bacteroidales</taxon>
        <taxon>Bacteroidaceae</taxon>
        <taxon>Bacteroides</taxon>
    </lineage>
</organism>
<gene>
    <name evidence="3" type="ORF">BACUNI_01422</name>
</gene>
<evidence type="ECO:0000256" key="1">
    <source>
        <dbReference type="SAM" id="Coils"/>
    </source>
</evidence>
<evidence type="ECO:0000313" key="4">
    <source>
        <dbReference type="Proteomes" id="UP000004110"/>
    </source>
</evidence>
<reference evidence="3" key="2">
    <citation type="submission" date="2013-11" db="EMBL/GenBank/DDBJ databases">
        <title>Draft genome sequence of Bacteroides uniformis (ATCC 8492).</title>
        <authorList>
            <person name="Sudarsanam P."/>
            <person name="Ley R."/>
            <person name="Guruge J."/>
            <person name="Turnbaugh P.J."/>
            <person name="Mahowald M."/>
            <person name="Liep D."/>
            <person name="Gordon J."/>
        </authorList>
    </citation>
    <scope>NUCLEOTIDE SEQUENCE</scope>
    <source>
        <strain evidence="3">ATCC 8492</strain>
    </source>
</reference>
<name>A0ABC9NDT3_BACUC</name>